<evidence type="ECO:0000313" key="1">
    <source>
        <dbReference type="EMBL" id="KAK0717070.1"/>
    </source>
</evidence>
<organism evidence="1 2">
    <name type="scientific">Lasiosphaeria miniovina</name>
    <dbReference type="NCBI Taxonomy" id="1954250"/>
    <lineage>
        <taxon>Eukaryota</taxon>
        <taxon>Fungi</taxon>
        <taxon>Dikarya</taxon>
        <taxon>Ascomycota</taxon>
        <taxon>Pezizomycotina</taxon>
        <taxon>Sordariomycetes</taxon>
        <taxon>Sordariomycetidae</taxon>
        <taxon>Sordariales</taxon>
        <taxon>Lasiosphaeriaceae</taxon>
        <taxon>Lasiosphaeria</taxon>
    </lineage>
</organism>
<accession>A0AA40AJS4</accession>
<protein>
    <submittedName>
        <fullName evidence="1">Uncharacterized protein</fullName>
    </submittedName>
</protein>
<keyword evidence="2" id="KW-1185">Reference proteome</keyword>
<evidence type="ECO:0000313" key="2">
    <source>
        <dbReference type="Proteomes" id="UP001172101"/>
    </source>
</evidence>
<comment type="caution">
    <text evidence="1">The sequence shown here is derived from an EMBL/GenBank/DDBJ whole genome shotgun (WGS) entry which is preliminary data.</text>
</comment>
<dbReference type="EMBL" id="JAUIRO010000004">
    <property type="protein sequence ID" value="KAK0717070.1"/>
    <property type="molecule type" value="Genomic_DNA"/>
</dbReference>
<dbReference type="Proteomes" id="UP001172101">
    <property type="component" value="Unassembled WGS sequence"/>
</dbReference>
<name>A0AA40AJS4_9PEZI</name>
<proteinExistence type="predicted"/>
<reference evidence="1" key="1">
    <citation type="submission" date="2023-06" db="EMBL/GenBank/DDBJ databases">
        <title>Genome-scale phylogeny and comparative genomics of the fungal order Sordariales.</title>
        <authorList>
            <consortium name="Lawrence Berkeley National Laboratory"/>
            <person name="Hensen N."/>
            <person name="Bonometti L."/>
            <person name="Westerberg I."/>
            <person name="Brannstrom I.O."/>
            <person name="Guillou S."/>
            <person name="Cros-Aarteil S."/>
            <person name="Calhoun S."/>
            <person name="Haridas S."/>
            <person name="Kuo A."/>
            <person name="Mondo S."/>
            <person name="Pangilinan J."/>
            <person name="Riley R."/>
            <person name="LaButti K."/>
            <person name="Andreopoulos B."/>
            <person name="Lipzen A."/>
            <person name="Chen C."/>
            <person name="Yanf M."/>
            <person name="Daum C."/>
            <person name="Ng V."/>
            <person name="Clum A."/>
            <person name="Steindorff A."/>
            <person name="Ohm R."/>
            <person name="Martin F."/>
            <person name="Silar P."/>
            <person name="Natvig D."/>
            <person name="Lalanne C."/>
            <person name="Gautier V."/>
            <person name="Ament-velasquez S.L."/>
            <person name="Kruys A."/>
            <person name="Hutchinson M.I."/>
            <person name="Powell A.J."/>
            <person name="Barry K."/>
            <person name="Miller A.N."/>
            <person name="Grigoriev I.V."/>
            <person name="Debuchy R."/>
            <person name="Gladieux P."/>
            <person name="Thoren M.H."/>
            <person name="Johannesson H."/>
        </authorList>
    </citation>
    <scope>NUCLEOTIDE SEQUENCE</scope>
    <source>
        <strain evidence="1">SMH2392-1A</strain>
    </source>
</reference>
<sequence length="97" mass="10184">MSGLEIAGLAIAGATLTSSVFSRIRGNSYQVVPTTFKGSSGEMTTTRIASTKGDAYASVSSNGDLTARSWDGGEALGVLAFDYKGSWSEITKEPRKR</sequence>
<dbReference type="AlphaFoldDB" id="A0AA40AJS4"/>
<dbReference type="GeneID" id="85328608"/>
<gene>
    <name evidence="1" type="ORF">B0T26DRAFT_751179</name>
</gene>
<dbReference type="RefSeq" id="XP_060295863.1">
    <property type="nucleotide sequence ID" value="XM_060445338.1"/>
</dbReference>